<organism evidence="2 3">
    <name type="scientific">Vitis vinifera</name>
    <name type="common">Grape</name>
    <dbReference type="NCBI Taxonomy" id="29760"/>
    <lineage>
        <taxon>Eukaryota</taxon>
        <taxon>Viridiplantae</taxon>
        <taxon>Streptophyta</taxon>
        <taxon>Embryophyta</taxon>
        <taxon>Tracheophyta</taxon>
        <taxon>Spermatophyta</taxon>
        <taxon>Magnoliopsida</taxon>
        <taxon>eudicotyledons</taxon>
        <taxon>Gunneridae</taxon>
        <taxon>Pentapetalae</taxon>
        <taxon>rosids</taxon>
        <taxon>Vitales</taxon>
        <taxon>Vitaceae</taxon>
        <taxon>Viteae</taxon>
        <taxon>Vitis</taxon>
    </lineage>
</organism>
<dbReference type="InterPro" id="IPR025558">
    <property type="entry name" value="DUF4283"/>
</dbReference>
<dbReference type="Pfam" id="PF14111">
    <property type="entry name" value="DUF4283"/>
    <property type="match status" value="1"/>
</dbReference>
<name>A0A438IKG5_VITVI</name>
<feature type="domain" description="DUF4283" evidence="1">
    <location>
        <begin position="137"/>
        <end position="223"/>
    </location>
</feature>
<evidence type="ECO:0000313" key="2">
    <source>
        <dbReference type="EMBL" id="RVW97163.1"/>
    </source>
</evidence>
<comment type="caution">
    <text evidence="2">The sequence shown here is derived from an EMBL/GenBank/DDBJ whole genome shotgun (WGS) entry which is preliminary data.</text>
</comment>
<dbReference type="AlphaFoldDB" id="A0A438IKG5"/>
<accession>A0A438IKG5</accession>
<proteinExistence type="predicted"/>
<dbReference type="Proteomes" id="UP000288805">
    <property type="component" value="Unassembled WGS sequence"/>
</dbReference>
<reference evidence="2 3" key="1">
    <citation type="journal article" date="2018" name="PLoS Genet.">
        <title>Population sequencing reveals clonal diversity and ancestral inbreeding in the grapevine cultivar Chardonnay.</title>
        <authorList>
            <person name="Roach M.J."/>
            <person name="Johnson D.L."/>
            <person name="Bohlmann J."/>
            <person name="van Vuuren H.J."/>
            <person name="Jones S.J."/>
            <person name="Pretorius I.S."/>
            <person name="Schmidt S.A."/>
            <person name="Borneman A.R."/>
        </authorList>
    </citation>
    <scope>NUCLEOTIDE SEQUENCE [LARGE SCALE GENOMIC DNA]</scope>
    <source>
        <strain evidence="3">cv. Chardonnay</strain>
        <tissue evidence="2">Leaf</tissue>
    </source>
</reference>
<sequence>MLGLHSPNSNRVMQKAFATPPLMSTSSPLLSKGSPKPLNQHMEYSSPMVSGKKQRGIIVERSRGFTSWIRFGNPAWAGCWRVWRLAVGVSTMFCGGFGSKETLLGVPGSEYKRSSKRKKARGGSVDSTGRRRCGERKEFLDSCLVGRWGETEMTDADLRDMEKWGKHHWKLQGEMRIARIGGCCCLFVFESKAEANNVLQRGFRRFKESVIHLKRWDPSVGCSQSREKVKEVWVRVMGLPLHLWNREVFKKIGDSCGGFIAMDESTGALKELQWARILVKVEGMGGPSSLQVVIGTSCYAIQLWWEMLPRMTDVIPAGMYGKGKKMEVREEEGGKTRASGAVEMVQAKGQLVKLTVPSEMEKAAAYQPWAREACREETDGWTDGVLVGASQGSTFPDCNFKEITDEALKEERQARGSDVGGLDMDPLRMIMTDGREAEVLGRRGWYLGLMERRQRKWWMGYYGREKRRGRAVLAVQLLG</sequence>
<gene>
    <name evidence="2" type="ORF">CK203_030079</name>
</gene>
<protein>
    <recommendedName>
        <fullName evidence="1">DUF4283 domain-containing protein</fullName>
    </recommendedName>
</protein>
<evidence type="ECO:0000313" key="3">
    <source>
        <dbReference type="Proteomes" id="UP000288805"/>
    </source>
</evidence>
<evidence type="ECO:0000259" key="1">
    <source>
        <dbReference type="Pfam" id="PF14111"/>
    </source>
</evidence>
<dbReference type="EMBL" id="QGNW01000103">
    <property type="protein sequence ID" value="RVW97163.1"/>
    <property type="molecule type" value="Genomic_DNA"/>
</dbReference>
<dbReference type="PANTHER" id="PTHR34427">
    <property type="entry name" value="DUF4283 DOMAIN PROTEIN"/>
    <property type="match status" value="1"/>
</dbReference>
<dbReference type="PANTHER" id="PTHR34427:SF5">
    <property type="entry name" value="DUF4283 DOMAIN-CONTAINING PROTEIN"/>
    <property type="match status" value="1"/>
</dbReference>